<evidence type="ECO:0000313" key="2">
    <source>
        <dbReference type="Proteomes" id="UP000289555"/>
    </source>
</evidence>
<name>A0ABM7GKE0_9GAMM</name>
<protein>
    <submittedName>
        <fullName evidence="1">Uncharacterized protein</fullName>
    </submittedName>
</protein>
<sequence length="141" mass="16232">MDNELLKRIEEITRATRKLQQQFDIVEPKLNERMSAVRESMQPYETMIARVTKFIHQIQSAYDPLLHRLSELAPAVPQGLETLKEGQVEKIRLLAENGWFPDFTGLSLGGVFELISEYSETYHTAGREKPMRCLLIILKAS</sequence>
<keyword evidence="2" id="KW-1185">Reference proteome</keyword>
<accession>A0ABM7GKE0</accession>
<proteinExistence type="predicted"/>
<gene>
    <name evidence="1" type="ORF">HORIV_35130</name>
</gene>
<dbReference type="Proteomes" id="UP000289555">
    <property type="component" value="Chromosome"/>
</dbReference>
<reference evidence="2" key="1">
    <citation type="journal article" date="2019" name="Microbiol. Resour. Announc.">
        <title>Complete Genome Sequence of Halomonas olivaria, a Moderately Halophilic Bacterium Isolated from Olive Processing Effluents, Obtained by Nanopore Sequencing.</title>
        <authorList>
            <person name="Nagata S."/>
            <person name="Ii K.M."/>
            <person name="Tsukimi T."/>
            <person name="Miura M.C."/>
            <person name="Galipon J."/>
            <person name="Arakawa K."/>
        </authorList>
    </citation>
    <scope>NUCLEOTIDE SEQUENCE [LARGE SCALE GENOMIC DNA]</scope>
    <source>
        <strain evidence="2">TYRC17</strain>
    </source>
</reference>
<dbReference type="EMBL" id="AP019416">
    <property type="protein sequence ID" value="BBI51092.1"/>
    <property type="molecule type" value="Genomic_DNA"/>
</dbReference>
<evidence type="ECO:0000313" key="1">
    <source>
        <dbReference type="EMBL" id="BBI51092.1"/>
    </source>
</evidence>
<organism evidence="1 2">
    <name type="scientific">Vreelandella olivaria</name>
    <dbReference type="NCBI Taxonomy" id="390919"/>
    <lineage>
        <taxon>Bacteria</taxon>
        <taxon>Pseudomonadati</taxon>
        <taxon>Pseudomonadota</taxon>
        <taxon>Gammaproteobacteria</taxon>
        <taxon>Oceanospirillales</taxon>
        <taxon>Halomonadaceae</taxon>
        <taxon>Vreelandella</taxon>
    </lineage>
</organism>